<sequence length="114" mass="11860">MKTLIAAAALALTAAPVLANEIVLEKEMAGATLHQSGVDMSVYWTEAEAGYEVVATFLPQMADAAPARLIMTLAEGDDVSFGLPGTLTHTYTFARTEAGVTVAAEPVGLQYASN</sequence>
<reference evidence="2 3" key="1">
    <citation type="submission" date="2016-10" db="EMBL/GenBank/DDBJ databases">
        <authorList>
            <person name="de Groot N.N."/>
        </authorList>
    </citation>
    <scope>NUCLEOTIDE SEQUENCE [LARGE SCALE GENOMIC DNA]</scope>
    <source>
        <strain evidence="2 3">DSM 26915</strain>
    </source>
</reference>
<dbReference type="AlphaFoldDB" id="A0A1H5YHP0"/>
<dbReference type="OrthoDB" id="7859688at2"/>
<accession>A0A1H5YHP0</accession>
<gene>
    <name evidence="2" type="ORF">SAMN04488045_2104</name>
</gene>
<evidence type="ECO:0000313" key="3">
    <source>
        <dbReference type="Proteomes" id="UP000236752"/>
    </source>
</evidence>
<dbReference type="RefSeq" id="WP_103910444.1">
    <property type="nucleotide sequence ID" value="NZ_FNUZ01000003.1"/>
</dbReference>
<dbReference type="Proteomes" id="UP000236752">
    <property type="component" value="Unassembled WGS sequence"/>
</dbReference>
<evidence type="ECO:0000256" key="1">
    <source>
        <dbReference type="SAM" id="SignalP"/>
    </source>
</evidence>
<organism evidence="2 3">
    <name type="scientific">Thalassococcus halodurans</name>
    <dbReference type="NCBI Taxonomy" id="373675"/>
    <lineage>
        <taxon>Bacteria</taxon>
        <taxon>Pseudomonadati</taxon>
        <taxon>Pseudomonadota</taxon>
        <taxon>Alphaproteobacteria</taxon>
        <taxon>Rhodobacterales</taxon>
        <taxon>Roseobacteraceae</taxon>
        <taxon>Thalassococcus</taxon>
    </lineage>
</organism>
<proteinExistence type="predicted"/>
<keyword evidence="1" id="KW-0732">Signal</keyword>
<feature type="signal peptide" evidence="1">
    <location>
        <begin position="1"/>
        <end position="19"/>
    </location>
</feature>
<evidence type="ECO:0000313" key="2">
    <source>
        <dbReference type="EMBL" id="SEG23611.1"/>
    </source>
</evidence>
<keyword evidence="3" id="KW-1185">Reference proteome</keyword>
<feature type="chain" id="PRO_5009290539" evidence="1">
    <location>
        <begin position="20"/>
        <end position="114"/>
    </location>
</feature>
<protein>
    <submittedName>
        <fullName evidence="2">Uncharacterized protein</fullName>
    </submittedName>
</protein>
<dbReference type="EMBL" id="FNUZ01000003">
    <property type="protein sequence ID" value="SEG23611.1"/>
    <property type="molecule type" value="Genomic_DNA"/>
</dbReference>
<name>A0A1H5YHP0_9RHOB</name>